<dbReference type="CDD" id="cd06581">
    <property type="entry name" value="TM_PBP1_LivM_like"/>
    <property type="match status" value="1"/>
</dbReference>
<feature type="transmembrane region" description="Helical" evidence="6">
    <location>
        <begin position="224"/>
        <end position="242"/>
    </location>
</feature>
<feature type="transmembrane region" description="Helical" evidence="6">
    <location>
        <begin position="126"/>
        <end position="142"/>
    </location>
</feature>
<reference evidence="8" key="1">
    <citation type="journal article" date="2018" name="Sci. Rep.">
        <title>Lignite coal burning seam in the remote Altai Mountains harbors a hydrogen-driven thermophilic microbial community.</title>
        <authorList>
            <person name="Kadnikov V.V."/>
            <person name="Mardanov A.V."/>
            <person name="Ivasenko D.A."/>
            <person name="Antsiferov D.V."/>
            <person name="Beletsky A.V."/>
            <person name="Karnachuk O.V."/>
            <person name="Ravin N.V."/>
        </authorList>
    </citation>
    <scope>NUCLEOTIDE SEQUENCE [LARGE SCALE GENOMIC DNA]</scope>
</reference>
<feature type="transmembrane region" description="Helical" evidence="6">
    <location>
        <begin position="21"/>
        <end position="37"/>
    </location>
</feature>
<evidence type="ECO:0000256" key="6">
    <source>
        <dbReference type="SAM" id="Phobius"/>
    </source>
</evidence>
<dbReference type="PANTHER" id="PTHR30482:SF10">
    <property type="entry name" value="HIGH-AFFINITY BRANCHED-CHAIN AMINO ACID TRANSPORT PROTEIN BRAE"/>
    <property type="match status" value="1"/>
</dbReference>
<evidence type="ECO:0000256" key="5">
    <source>
        <dbReference type="ARBA" id="ARBA00023136"/>
    </source>
</evidence>
<evidence type="ECO:0000256" key="1">
    <source>
        <dbReference type="ARBA" id="ARBA00004651"/>
    </source>
</evidence>
<dbReference type="AlphaFoldDB" id="A0A2R6XY81"/>
<feature type="transmembrane region" description="Helical" evidence="6">
    <location>
        <begin position="95"/>
        <end position="114"/>
    </location>
</feature>
<keyword evidence="4 6" id="KW-1133">Transmembrane helix</keyword>
<keyword evidence="2" id="KW-1003">Cell membrane</keyword>
<protein>
    <submittedName>
        <fullName evidence="7">Branched-chain amino acid transport system permease protein LivM</fullName>
    </submittedName>
</protein>
<evidence type="ECO:0000256" key="4">
    <source>
        <dbReference type="ARBA" id="ARBA00022989"/>
    </source>
</evidence>
<gene>
    <name evidence="7" type="ORF">BSOLF_2281</name>
</gene>
<feature type="transmembrane region" description="Helical" evidence="6">
    <location>
        <begin position="298"/>
        <end position="317"/>
    </location>
</feature>
<feature type="transmembrane region" description="Helical" evidence="6">
    <location>
        <begin position="173"/>
        <end position="190"/>
    </location>
</feature>
<evidence type="ECO:0000256" key="2">
    <source>
        <dbReference type="ARBA" id="ARBA00022475"/>
    </source>
</evidence>
<accession>A0A2R6XY81</accession>
<name>A0A2R6XY81_9BACL</name>
<dbReference type="GO" id="GO:0015658">
    <property type="term" value="F:branched-chain amino acid transmembrane transporter activity"/>
    <property type="evidence" value="ECO:0007669"/>
    <property type="project" value="InterPro"/>
</dbReference>
<dbReference type="Pfam" id="PF02653">
    <property type="entry name" value="BPD_transp_2"/>
    <property type="match status" value="1"/>
</dbReference>
<organism evidence="7 8">
    <name type="scientific">Candidatus Carbonibacillus altaicus</name>
    <dbReference type="NCBI Taxonomy" id="2163959"/>
    <lineage>
        <taxon>Bacteria</taxon>
        <taxon>Bacillati</taxon>
        <taxon>Bacillota</taxon>
        <taxon>Bacilli</taxon>
        <taxon>Bacillales</taxon>
        <taxon>Candidatus Carbonibacillus</taxon>
    </lineage>
</organism>
<comment type="caution">
    <text evidence="7">The sequence shown here is derived from an EMBL/GenBank/DDBJ whole genome shotgun (WGS) entry which is preliminary data.</text>
</comment>
<feature type="transmembrane region" description="Helical" evidence="6">
    <location>
        <begin position="262"/>
        <end position="286"/>
    </location>
</feature>
<dbReference type="GO" id="GO:0005886">
    <property type="term" value="C:plasma membrane"/>
    <property type="evidence" value="ECO:0007669"/>
    <property type="project" value="UniProtKB-SubCell"/>
</dbReference>
<sequence>MMTPKADQTARDALFGKLGHNVLTILFFLVAIIYPWLVGLNPYYLEIGFNFWLWSLLALSLNVVLGGPGLYNLGQAAFFAVGAYTTALMNTLLGWPIFLLLPVSMLTAAIFGYIIARPIIHLRGDYLLIVTVGFAEIVRLALRNNMFGITGGANGILGIARPQLGPWTFTSNLDFYFLSLLYVLLAMWVWRQLEHSRVGRAWAYIREDELAAESVGVNTAAYKTLAFVVGASLAGAAGNLYATKMTVIAPESFSFWDSVVMFAIVILGGRGSIPGIFLGTFAMVVLPQLFRGLESYRMLVFGAAMVAMMIIRPQGLWPKDMRFRWRRPLTEGGEGR</sequence>
<evidence type="ECO:0000313" key="8">
    <source>
        <dbReference type="Proteomes" id="UP000244338"/>
    </source>
</evidence>
<evidence type="ECO:0000313" key="7">
    <source>
        <dbReference type="EMBL" id="PTQ55370.1"/>
    </source>
</evidence>
<dbReference type="PANTHER" id="PTHR30482">
    <property type="entry name" value="HIGH-AFFINITY BRANCHED-CHAIN AMINO ACID TRANSPORT SYSTEM PERMEASE"/>
    <property type="match status" value="1"/>
</dbReference>
<keyword evidence="5 6" id="KW-0472">Membrane</keyword>
<dbReference type="InterPro" id="IPR043428">
    <property type="entry name" value="LivM-like"/>
</dbReference>
<dbReference type="InterPro" id="IPR001851">
    <property type="entry name" value="ABC_transp_permease"/>
</dbReference>
<proteinExistence type="predicted"/>
<keyword evidence="3 6" id="KW-0812">Transmembrane</keyword>
<feature type="transmembrane region" description="Helical" evidence="6">
    <location>
        <begin position="43"/>
        <end position="63"/>
    </location>
</feature>
<dbReference type="EMBL" id="PEBX01000128">
    <property type="protein sequence ID" value="PTQ55370.1"/>
    <property type="molecule type" value="Genomic_DNA"/>
</dbReference>
<dbReference type="Proteomes" id="UP000244338">
    <property type="component" value="Unassembled WGS sequence"/>
</dbReference>
<comment type="subcellular location">
    <subcellularLocation>
        <location evidence="1">Cell membrane</location>
        <topology evidence="1">Multi-pass membrane protein</topology>
    </subcellularLocation>
</comment>
<evidence type="ECO:0000256" key="3">
    <source>
        <dbReference type="ARBA" id="ARBA00022692"/>
    </source>
</evidence>